<evidence type="ECO:0000256" key="2">
    <source>
        <dbReference type="ARBA" id="ARBA00023125"/>
    </source>
</evidence>
<dbReference type="PANTHER" id="PTHR30136">
    <property type="entry name" value="HELIX-TURN-HELIX TRANSCRIPTIONAL REGULATOR, ICLR FAMILY"/>
    <property type="match status" value="1"/>
</dbReference>
<name>D5EGN9_AMICL</name>
<dbReference type="GO" id="GO:0045892">
    <property type="term" value="P:negative regulation of DNA-templated transcription"/>
    <property type="evidence" value="ECO:0007669"/>
    <property type="project" value="TreeGrafter"/>
</dbReference>
<dbReference type="SUPFAM" id="SSF46785">
    <property type="entry name" value="Winged helix' DNA-binding domain"/>
    <property type="match status" value="1"/>
</dbReference>
<keyword evidence="2" id="KW-0238">DNA-binding</keyword>
<evidence type="ECO:0000259" key="4">
    <source>
        <dbReference type="PROSITE" id="PS51077"/>
    </source>
</evidence>
<evidence type="ECO:0000313" key="7">
    <source>
        <dbReference type="Proteomes" id="UP000002366"/>
    </source>
</evidence>
<evidence type="ECO:0000259" key="5">
    <source>
        <dbReference type="PROSITE" id="PS51078"/>
    </source>
</evidence>
<dbReference type="InterPro" id="IPR005471">
    <property type="entry name" value="Tscrpt_reg_IclR_N"/>
</dbReference>
<dbReference type="SUPFAM" id="SSF55781">
    <property type="entry name" value="GAF domain-like"/>
    <property type="match status" value="1"/>
</dbReference>
<dbReference type="InterPro" id="IPR050707">
    <property type="entry name" value="HTH_MetabolicPath_Reg"/>
</dbReference>
<dbReference type="PANTHER" id="PTHR30136:SF24">
    <property type="entry name" value="HTH-TYPE TRANSCRIPTIONAL REPRESSOR ALLR"/>
    <property type="match status" value="1"/>
</dbReference>
<dbReference type="SMART" id="SM00346">
    <property type="entry name" value="HTH_ICLR"/>
    <property type="match status" value="1"/>
</dbReference>
<reference evidence="6 7" key="1">
    <citation type="journal article" date="2010" name="Stand. Genomic Sci.">
        <title>Complete genome sequence of Aminobacterium colombiense type strain (ALA-1).</title>
        <authorList>
            <person name="Chertkov O."/>
            <person name="Sikorski J."/>
            <person name="Brambilla E."/>
            <person name="Lapidus A."/>
            <person name="Copeland A."/>
            <person name="Glavina Del Rio T."/>
            <person name="Nolan M."/>
            <person name="Lucas S."/>
            <person name="Tice H."/>
            <person name="Cheng J.F."/>
            <person name="Han C."/>
            <person name="Detter J.C."/>
            <person name="Bruce D."/>
            <person name="Tapia R."/>
            <person name="Goodwin L."/>
            <person name="Pitluck S."/>
            <person name="Liolios K."/>
            <person name="Ivanova N."/>
            <person name="Mavromatis K."/>
            <person name="Ovchinnikova G."/>
            <person name="Pati A."/>
            <person name="Chen A."/>
            <person name="Palaniappan K."/>
            <person name="Land M."/>
            <person name="Hauser L."/>
            <person name="Chang Y.J."/>
            <person name="Jeffries C.D."/>
            <person name="Spring S."/>
            <person name="Rohde M."/>
            <person name="Goker M."/>
            <person name="Bristow J."/>
            <person name="Eisen J.A."/>
            <person name="Markowitz V."/>
            <person name="Hugenholtz P."/>
            <person name="Kyrpides N.C."/>
            <person name="Klenk H.P."/>
        </authorList>
    </citation>
    <scope>NUCLEOTIDE SEQUENCE [LARGE SCALE GENOMIC DNA]</scope>
    <source>
        <strain evidence="7">DSM 12261 / ALA-1</strain>
    </source>
</reference>
<dbReference type="Gene3D" id="1.10.10.10">
    <property type="entry name" value="Winged helix-like DNA-binding domain superfamily/Winged helix DNA-binding domain"/>
    <property type="match status" value="1"/>
</dbReference>
<dbReference type="InterPro" id="IPR029016">
    <property type="entry name" value="GAF-like_dom_sf"/>
</dbReference>
<dbReference type="InterPro" id="IPR036390">
    <property type="entry name" value="WH_DNA-bd_sf"/>
</dbReference>
<dbReference type="STRING" id="572547.Amico_1605"/>
<feature type="domain" description="HTH iclR-type" evidence="4">
    <location>
        <begin position="10"/>
        <end position="72"/>
    </location>
</feature>
<dbReference type="eggNOG" id="COG1414">
    <property type="taxonomic scope" value="Bacteria"/>
</dbReference>
<dbReference type="AlphaFoldDB" id="D5EGN9"/>
<sequence>MPAKKSAPSFKSLHRALAILSSFSFSRPRLSASDIASYTDIPKSTVHRFLRIFVEQGFLEETESPGLFAPGLKLFELGNIVHQNLDVRLSAKSPMDCLAKAYNTTVHLVIRDRDEGVYVEKVEPVGQHVHYSNIGKRIPLYCTAAGKILLSDLTDEAIFSLLPSRLPSLTPHTIVEREVLLNEIHKVQEKGWAEDNQELELGLCCVAVPIKDHQGHIAAAMSTSGLAASFGPERKSELIKGLQGASMEVSRQLGFP</sequence>
<dbReference type="GO" id="GO:0003700">
    <property type="term" value="F:DNA-binding transcription factor activity"/>
    <property type="evidence" value="ECO:0007669"/>
    <property type="project" value="TreeGrafter"/>
</dbReference>
<dbReference type="InterPro" id="IPR014757">
    <property type="entry name" value="Tscrpt_reg_IclR_C"/>
</dbReference>
<dbReference type="EMBL" id="CP001997">
    <property type="protein sequence ID" value="ADE57721.1"/>
    <property type="molecule type" value="Genomic_DNA"/>
</dbReference>
<dbReference type="Pfam" id="PF09339">
    <property type="entry name" value="HTH_IclR"/>
    <property type="match status" value="1"/>
</dbReference>
<dbReference type="KEGG" id="aco:Amico_1605"/>
<dbReference type="Pfam" id="PF01614">
    <property type="entry name" value="IclR_C"/>
    <property type="match status" value="1"/>
</dbReference>
<dbReference type="InterPro" id="IPR036388">
    <property type="entry name" value="WH-like_DNA-bd_sf"/>
</dbReference>
<accession>D5EGN9</accession>
<keyword evidence="1" id="KW-0805">Transcription regulation</keyword>
<proteinExistence type="predicted"/>
<gene>
    <name evidence="6" type="ordered locus">Amico_1605</name>
</gene>
<protein>
    <submittedName>
        <fullName evidence="6">Transcriptional regulator, IclR family</fullName>
    </submittedName>
</protein>
<keyword evidence="7" id="KW-1185">Reference proteome</keyword>
<dbReference type="Gene3D" id="3.30.450.40">
    <property type="match status" value="1"/>
</dbReference>
<feature type="domain" description="IclR-ED" evidence="5">
    <location>
        <begin position="73"/>
        <end position="255"/>
    </location>
</feature>
<dbReference type="HOGENOM" id="CLU_062618_7_1_0"/>
<dbReference type="PROSITE" id="PS51078">
    <property type="entry name" value="ICLR_ED"/>
    <property type="match status" value="1"/>
</dbReference>
<evidence type="ECO:0000313" key="6">
    <source>
        <dbReference type="EMBL" id="ADE57721.1"/>
    </source>
</evidence>
<dbReference type="PROSITE" id="PS51077">
    <property type="entry name" value="HTH_ICLR"/>
    <property type="match status" value="1"/>
</dbReference>
<dbReference type="GO" id="GO:0003677">
    <property type="term" value="F:DNA binding"/>
    <property type="evidence" value="ECO:0007669"/>
    <property type="project" value="UniProtKB-KW"/>
</dbReference>
<dbReference type="RefSeq" id="WP_013048984.1">
    <property type="nucleotide sequence ID" value="NC_014011.1"/>
</dbReference>
<evidence type="ECO:0000256" key="1">
    <source>
        <dbReference type="ARBA" id="ARBA00023015"/>
    </source>
</evidence>
<dbReference type="Proteomes" id="UP000002366">
    <property type="component" value="Chromosome"/>
</dbReference>
<keyword evidence="3" id="KW-0804">Transcription</keyword>
<evidence type="ECO:0000256" key="3">
    <source>
        <dbReference type="ARBA" id="ARBA00023163"/>
    </source>
</evidence>
<organism evidence="6 7">
    <name type="scientific">Aminobacterium colombiense (strain DSM 12261 / ALA-1)</name>
    <dbReference type="NCBI Taxonomy" id="572547"/>
    <lineage>
        <taxon>Bacteria</taxon>
        <taxon>Thermotogati</taxon>
        <taxon>Synergistota</taxon>
        <taxon>Synergistia</taxon>
        <taxon>Synergistales</taxon>
        <taxon>Aminobacteriaceae</taxon>
        <taxon>Aminobacterium</taxon>
    </lineage>
</organism>